<dbReference type="RefSeq" id="WP_091962253.1">
    <property type="nucleotide sequence ID" value="NZ_FOLH01000003.1"/>
</dbReference>
<evidence type="ECO:0000256" key="1">
    <source>
        <dbReference type="SAM" id="Phobius"/>
    </source>
</evidence>
<feature type="transmembrane region" description="Helical" evidence="1">
    <location>
        <begin position="191"/>
        <end position="209"/>
    </location>
</feature>
<protein>
    <submittedName>
        <fullName evidence="3">Type VI secretion system protein ImpK</fullName>
    </submittedName>
</protein>
<dbReference type="PANTHER" id="PTHR38033">
    <property type="entry name" value="MEMBRANE PROTEIN-RELATED"/>
    <property type="match status" value="1"/>
</dbReference>
<dbReference type="AlphaFoldDB" id="A0A1I1H3W5"/>
<dbReference type="InterPro" id="IPR038522">
    <property type="entry name" value="T4/T6SS_DotU_sf"/>
</dbReference>
<dbReference type="PANTHER" id="PTHR38033:SF1">
    <property type="entry name" value="DOTU FAMILY TYPE IV_VI SECRETION SYSTEM PROTEIN"/>
    <property type="match status" value="1"/>
</dbReference>
<dbReference type="OrthoDB" id="345640at2"/>
<gene>
    <name evidence="3" type="ORF">SAMN05660443_1792</name>
</gene>
<keyword evidence="1" id="KW-1133">Transmembrane helix</keyword>
<reference evidence="3 4" key="1">
    <citation type="submission" date="2016-10" db="EMBL/GenBank/DDBJ databases">
        <authorList>
            <person name="de Groot N.N."/>
        </authorList>
    </citation>
    <scope>NUCLEOTIDE SEQUENCE [LARGE SCALE GENOMIC DNA]</scope>
    <source>
        <strain evidence="3 4">DSM 18438</strain>
    </source>
</reference>
<accession>A0A1I1H3W5</accession>
<keyword evidence="1" id="KW-0812">Transmembrane</keyword>
<keyword evidence="4" id="KW-1185">Reference proteome</keyword>
<dbReference type="STRING" id="1122252.SAMN05660443_1792"/>
<dbReference type="Pfam" id="PF09850">
    <property type="entry name" value="DotU"/>
    <property type="match status" value="1"/>
</dbReference>
<feature type="domain" description="Type IV / VI secretion system DotU" evidence="2">
    <location>
        <begin position="3"/>
        <end position="210"/>
    </location>
</feature>
<dbReference type="NCBIfam" id="TIGR03349">
    <property type="entry name" value="IV_VI_DotU"/>
    <property type="match status" value="1"/>
</dbReference>
<dbReference type="InterPro" id="IPR017732">
    <property type="entry name" value="T4/T6SS_DotU"/>
</dbReference>
<dbReference type="Gene3D" id="1.25.40.590">
    <property type="entry name" value="Type IV / VI secretion system, DotU"/>
    <property type="match status" value="1"/>
</dbReference>
<evidence type="ECO:0000313" key="3">
    <source>
        <dbReference type="EMBL" id="SFC18707.1"/>
    </source>
</evidence>
<keyword evidence="1" id="KW-0472">Membrane</keyword>
<evidence type="ECO:0000313" key="4">
    <source>
        <dbReference type="Proteomes" id="UP000199058"/>
    </source>
</evidence>
<name>A0A1I1H3W5_9GAMM</name>
<organism evidence="3 4">
    <name type="scientific">Marinospirillum celere</name>
    <dbReference type="NCBI Taxonomy" id="1122252"/>
    <lineage>
        <taxon>Bacteria</taxon>
        <taxon>Pseudomonadati</taxon>
        <taxon>Pseudomonadota</taxon>
        <taxon>Gammaproteobacteria</taxon>
        <taxon>Oceanospirillales</taxon>
        <taxon>Oceanospirillaceae</taxon>
        <taxon>Marinospirillum</taxon>
    </lineage>
</organism>
<proteinExistence type="predicted"/>
<dbReference type="Proteomes" id="UP000199058">
    <property type="component" value="Unassembled WGS sequence"/>
</dbReference>
<dbReference type="EMBL" id="FOLH01000003">
    <property type="protein sequence ID" value="SFC18707.1"/>
    <property type="molecule type" value="Genomic_DNA"/>
</dbReference>
<sequence>MRMIDCFIDVLAYVKQLQNDIQAGQQPDYEKTRTEVEKLLADKALVYASLGYRREHYEKARFAVIAFIDELLMSSNWQEARQWGSQLLQKSYYGTANAGQEFFEHLNSLTLIDPADQDVREVFYYCLALGFCGRFFAPEDRSRLDSLRLENFELLAQGQKHPWDHPETLLTPEAYPPAAAGSPQYRRFSYLPLYLGAPLLAVLLAYGLMRVEVLALAQRLVALI</sequence>
<evidence type="ECO:0000259" key="2">
    <source>
        <dbReference type="Pfam" id="PF09850"/>
    </source>
</evidence>